<feature type="region of interest" description="Disordered" evidence="1">
    <location>
        <begin position="1"/>
        <end position="77"/>
    </location>
</feature>
<keyword evidence="3" id="KW-1185">Reference proteome</keyword>
<sequence length="474" mass="55122">MAGRNKIRQCRTRKMKNSSDNQSQDTHSRGVLEARDPVLPNKEEKFNNHESLAMQNTSLTHQRTTNISEESEESKEDLIQHLYDQREPSESGSKKTDSSQTDELWDYYPKQVQKILKKKRISKEKSKSFNKARKNIHLKLPGKRNYKSLYANLQAVSLTELKQSSSMFKCISEDYYKLKIAERNVHKALREKGLFLDQKDFNIMELFNNAYSEYSFDEEEENKEPKPVRKYSSISVDNLDCSLPVKRPDHLASSGNPYSKPIGITNPFGRSSVGKDFLEVPSFSNSATPNSFTLEKMSLYSRFTNKTHQSFASKNSQRLLFQDATLERRQKDPKKAKGDFLCTCNHGHGQENYYPGIEIYPYRPYALLDIESDSDDDSILRENELVRSVSAPLHEIHEPEEKLMEPLPLERQPFSNMMNLYRPCHNYADPLEKIDLKKALRIENNCNQYNNKYKFINRNFDVDTFGINDETLNI</sequence>
<dbReference type="AlphaFoldDB" id="A0AAD1UGE3"/>
<name>A0AAD1UGE3_EUPCR</name>
<reference evidence="2" key="1">
    <citation type="submission" date="2023-07" db="EMBL/GenBank/DDBJ databases">
        <authorList>
            <consortium name="AG Swart"/>
            <person name="Singh M."/>
            <person name="Singh A."/>
            <person name="Seah K."/>
            <person name="Emmerich C."/>
        </authorList>
    </citation>
    <scope>NUCLEOTIDE SEQUENCE</scope>
    <source>
        <strain evidence="2">DP1</strain>
    </source>
</reference>
<evidence type="ECO:0000313" key="3">
    <source>
        <dbReference type="Proteomes" id="UP001295684"/>
    </source>
</evidence>
<organism evidence="2 3">
    <name type="scientific">Euplotes crassus</name>
    <dbReference type="NCBI Taxonomy" id="5936"/>
    <lineage>
        <taxon>Eukaryota</taxon>
        <taxon>Sar</taxon>
        <taxon>Alveolata</taxon>
        <taxon>Ciliophora</taxon>
        <taxon>Intramacronucleata</taxon>
        <taxon>Spirotrichea</taxon>
        <taxon>Hypotrichia</taxon>
        <taxon>Euplotida</taxon>
        <taxon>Euplotidae</taxon>
        <taxon>Moneuplotes</taxon>
    </lineage>
</organism>
<feature type="compositionally biased region" description="Basic and acidic residues" evidence="1">
    <location>
        <begin position="83"/>
        <end position="97"/>
    </location>
</feature>
<evidence type="ECO:0000256" key="1">
    <source>
        <dbReference type="SAM" id="MobiDB-lite"/>
    </source>
</evidence>
<gene>
    <name evidence="2" type="ORF">ECRASSUSDP1_LOCUS6229</name>
</gene>
<dbReference type="Proteomes" id="UP001295684">
    <property type="component" value="Unassembled WGS sequence"/>
</dbReference>
<evidence type="ECO:0000313" key="2">
    <source>
        <dbReference type="EMBL" id="CAI2364879.1"/>
    </source>
</evidence>
<dbReference type="EMBL" id="CAMPGE010006034">
    <property type="protein sequence ID" value="CAI2364879.1"/>
    <property type="molecule type" value="Genomic_DNA"/>
</dbReference>
<accession>A0AAD1UGE3</accession>
<feature type="region of interest" description="Disordered" evidence="1">
    <location>
        <begin position="83"/>
        <end position="102"/>
    </location>
</feature>
<feature type="compositionally biased region" description="Polar residues" evidence="1">
    <location>
        <begin position="49"/>
        <end position="68"/>
    </location>
</feature>
<comment type="caution">
    <text evidence="2">The sequence shown here is derived from an EMBL/GenBank/DDBJ whole genome shotgun (WGS) entry which is preliminary data.</text>
</comment>
<proteinExistence type="predicted"/>
<feature type="compositionally biased region" description="Basic residues" evidence="1">
    <location>
        <begin position="1"/>
        <end position="16"/>
    </location>
</feature>
<feature type="compositionally biased region" description="Basic and acidic residues" evidence="1">
    <location>
        <begin position="26"/>
        <end position="48"/>
    </location>
</feature>
<protein>
    <submittedName>
        <fullName evidence="2">Uncharacterized protein</fullName>
    </submittedName>
</protein>